<dbReference type="PANTHER" id="PTHR39515">
    <property type="entry name" value="CONSERVED PROTEIN"/>
    <property type="match status" value="1"/>
</dbReference>
<dbReference type="InterPro" id="IPR000835">
    <property type="entry name" value="HTH_MarR-typ"/>
</dbReference>
<dbReference type="InterPro" id="IPR036390">
    <property type="entry name" value="WH_DNA-bd_sf"/>
</dbReference>
<evidence type="ECO:0000313" key="3">
    <source>
        <dbReference type="Proteomes" id="UP000549616"/>
    </source>
</evidence>
<dbReference type="EMBL" id="JACCFK010000002">
    <property type="protein sequence ID" value="NYI92877.1"/>
    <property type="molecule type" value="Genomic_DNA"/>
</dbReference>
<dbReference type="InterPro" id="IPR036388">
    <property type="entry name" value="WH-like_DNA-bd_sf"/>
</dbReference>
<gene>
    <name evidence="2" type="ORF">HNR02_006252</name>
</gene>
<dbReference type="Pfam" id="PF01047">
    <property type="entry name" value="MarR"/>
    <property type="match status" value="1"/>
</dbReference>
<proteinExistence type="predicted"/>
<dbReference type="Proteomes" id="UP000549616">
    <property type="component" value="Unassembled WGS sequence"/>
</dbReference>
<dbReference type="Gene3D" id="1.10.10.10">
    <property type="entry name" value="Winged helix-like DNA-binding domain superfamily/Winged helix DNA-binding domain"/>
    <property type="match status" value="1"/>
</dbReference>
<reference evidence="2 3" key="1">
    <citation type="submission" date="2020-07" db="EMBL/GenBank/DDBJ databases">
        <title>Sequencing the genomes of 1000 actinobacteria strains.</title>
        <authorList>
            <person name="Klenk H.-P."/>
        </authorList>
    </citation>
    <scope>NUCLEOTIDE SEQUENCE [LARGE SCALE GENOMIC DNA]</scope>
    <source>
        <strain evidence="2 3">DSM 104006</strain>
    </source>
</reference>
<dbReference type="PANTHER" id="PTHR39515:SF2">
    <property type="entry name" value="HTH-TYPE TRANSCRIPTIONAL REGULATOR RV0880"/>
    <property type="match status" value="1"/>
</dbReference>
<dbReference type="InterPro" id="IPR052526">
    <property type="entry name" value="HTH-type_Bedaq_tolerance"/>
</dbReference>
<sequence length="157" mass="16736">MDDSAETAQAVRWAVSRLAQRLRTQQPGREDALSRLAASVLANLRHSGPLTPTALAGIEGLQPQSLTRTLNALDDAGLVARSRDEQDRRQQTVTITDAGRGALDAHVQDGNAWLADVLRDTLTPAERAVLRVAADLLRQVADRPAPGTTALGATPPH</sequence>
<dbReference type="PROSITE" id="PS50995">
    <property type="entry name" value="HTH_MARR_2"/>
    <property type="match status" value="1"/>
</dbReference>
<dbReference type="GO" id="GO:0003677">
    <property type="term" value="F:DNA binding"/>
    <property type="evidence" value="ECO:0007669"/>
    <property type="project" value="UniProtKB-KW"/>
</dbReference>
<dbReference type="SUPFAM" id="SSF46785">
    <property type="entry name" value="Winged helix' DNA-binding domain"/>
    <property type="match status" value="1"/>
</dbReference>
<keyword evidence="3" id="KW-1185">Reference proteome</keyword>
<organism evidence="2 3">
    <name type="scientific">Amycolatopsis endophytica</name>
    <dbReference type="NCBI Taxonomy" id="860233"/>
    <lineage>
        <taxon>Bacteria</taxon>
        <taxon>Bacillati</taxon>
        <taxon>Actinomycetota</taxon>
        <taxon>Actinomycetes</taxon>
        <taxon>Pseudonocardiales</taxon>
        <taxon>Pseudonocardiaceae</taxon>
        <taxon>Amycolatopsis</taxon>
    </lineage>
</organism>
<dbReference type="GO" id="GO:0003700">
    <property type="term" value="F:DNA-binding transcription factor activity"/>
    <property type="evidence" value="ECO:0007669"/>
    <property type="project" value="InterPro"/>
</dbReference>
<comment type="caution">
    <text evidence="2">The sequence shown here is derived from an EMBL/GenBank/DDBJ whole genome shotgun (WGS) entry which is preliminary data.</text>
</comment>
<evidence type="ECO:0000259" key="1">
    <source>
        <dbReference type="PROSITE" id="PS50995"/>
    </source>
</evidence>
<keyword evidence="2" id="KW-0238">DNA-binding</keyword>
<dbReference type="RefSeq" id="WP_179777147.1">
    <property type="nucleotide sequence ID" value="NZ_JACCFK010000002.1"/>
</dbReference>
<dbReference type="SMART" id="SM00347">
    <property type="entry name" value="HTH_MARR"/>
    <property type="match status" value="1"/>
</dbReference>
<evidence type="ECO:0000313" key="2">
    <source>
        <dbReference type="EMBL" id="NYI92877.1"/>
    </source>
</evidence>
<accession>A0A853BE60</accession>
<feature type="domain" description="HTH marR-type" evidence="1">
    <location>
        <begin position="4"/>
        <end position="139"/>
    </location>
</feature>
<name>A0A853BE60_9PSEU</name>
<protein>
    <submittedName>
        <fullName evidence="2">DNA-binding MarR family transcriptional regulator</fullName>
    </submittedName>
</protein>
<dbReference type="AlphaFoldDB" id="A0A853BE60"/>